<protein>
    <recommendedName>
        <fullName evidence="4">YlaH-like protein</fullName>
    </recommendedName>
</protein>
<organism evidence="2 3">
    <name type="scientific">Bacillus taeanensis</name>
    <dbReference type="NCBI Taxonomy" id="273032"/>
    <lineage>
        <taxon>Bacteria</taxon>
        <taxon>Bacillati</taxon>
        <taxon>Bacillota</taxon>
        <taxon>Bacilli</taxon>
        <taxon>Bacillales</taxon>
        <taxon>Bacillaceae</taxon>
        <taxon>Bacillus</taxon>
    </lineage>
</organism>
<evidence type="ECO:0000313" key="2">
    <source>
        <dbReference type="EMBL" id="RBW69411.1"/>
    </source>
</evidence>
<dbReference type="EMBL" id="QOCW01000010">
    <property type="protein sequence ID" value="RBW69411.1"/>
    <property type="molecule type" value="Genomic_DNA"/>
</dbReference>
<reference evidence="2 3" key="1">
    <citation type="submission" date="2018-07" db="EMBL/GenBank/DDBJ databases">
        <title>Lottiidibacillus patelloidae gen. nov., sp. nov., isolated from the intestinal tract of a marine limpet and the reclassification of B. taeanensis BH030017T, B. algicola KMM 3737T and B. hwajinpoensis SW-72T as genus Lottiidibacillus.</title>
        <authorList>
            <person name="Liu R."/>
            <person name="Huang Z."/>
        </authorList>
    </citation>
    <scope>NUCLEOTIDE SEQUENCE [LARGE SCALE GENOMIC DNA]</scope>
    <source>
        <strain evidence="2 3">BH030017</strain>
    </source>
</reference>
<evidence type="ECO:0000256" key="1">
    <source>
        <dbReference type="SAM" id="Phobius"/>
    </source>
</evidence>
<dbReference type="OrthoDB" id="2680377at2"/>
<keyword evidence="1" id="KW-0472">Membrane</keyword>
<accession>A0A366XZR4</accession>
<feature type="transmembrane region" description="Helical" evidence="1">
    <location>
        <begin position="82"/>
        <end position="100"/>
    </location>
</feature>
<dbReference type="Pfam" id="PF14036">
    <property type="entry name" value="YlaH"/>
    <property type="match status" value="1"/>
</dbReference>
<comment type="caution">
    <text evidence="2">The sequence shown here is derived from an EMBL/GenBank/DDBJ whole genome shotgun (WGS) entry which is preliminary data.</text>
</comment>
<keyword evidence="1" id="KW-0812">Transmembrane</keyword>
<keyword evidence="1" id="KW-1133">Transmembrane helix</keyword>
<feature type="transmembrane region" description="Helical" evidence="1">
    <location>
        <begin position="60"/>
        <end position="76"/>
    </location>
</feature>
<keyword evidence="3" id="KW-1185">Reference proteome</keyword>
<sequence>MVEQDIANAVPEGLSSFAMLVGIDQDPVTGFFLLYLMVTLFCIIVYKLGFARKLPLLKSVVVYVVMIIGCLILTFFAIGLPIAEGLVCAAVFLGIYRFRLHRARKQEGKSVS</sequence>
<name>A0A366XZR4_9BACI</name>
<proteinExistence type="predicted"/>
<feature type="transmembrane region" description="Helical" evidence="1">
    <location>
        <begin position="28"/>
        <end position="48"/>
    </location>
</feature>
<gene>
    <name evidence="2" type="ORF">DS031_10830</name>
</gene>
<evidence type="ECO:0008006" key="4">
    <source>
        <dbReference type="Google" id="ProtNLM"/>
    </source>
</evidence>
<dbReference type="InterPro" id="IPR025620">
    <property type="entry name" value="YlaH"/>
</dbReference>
<dbReference type="Proteomes" id="UP000253314">
    <property type="component" value="Unassembled WGS sequence"/>
</dbReference>
<evidence type="ECO:0000313" key="3">
    <source>
        <dbReference type="Proteomes" id="UP000253314"/>
    </source>
</evidence>
<dbReference type="AlphaFoldDB" id="A0A366XZR4"/>